<dbReference type="InterPro" id="IPR027640">
    <property type="entry name" value="Kinesin-like_fam"/>
</dbReference>
<gene>
    <name evidence="10" type="ORF">A3770_03p24910</name>
</gene>
<dbReference type="CDD" id="cd00201">
    <property type="entry name" value="WW"/>
    <property type="match status" value="1"/>
</dbReference>
<feature type="coiled-coil region" evidence="6">
    <location>
        <begin position="1000"/>
        <end position="1027"/>
    </location>
</feature>
<keyword evidence="4 5" id="KW-0505">Motor protein</keyword>
<sequence>MSSTVSGHVYAAAVELGIDTENEGRFFAIAREMCDESSVPEEWNMYFDDNTKRFFYNNKKTGESIWQHPNLEYFKCCVYMEKTGKLLLQQNEYSRPPNEDEVQAMAEYFDVDLDNDHKDVLMIVKQAINAPLPPEWIELDSGGDEVVFQNKKSGEVRDEHPLDPYFRELIRKERKKRSEKPEAGASAPSASTRTPMAPKEAEGTDPEDSSTAKSHMKNQLREQLYGSPLNKIRKEVENEVKKELEEKGLGIENMRSSLINKENILSNSHSARFAGKDLGESQFAPKENLQMLSIETEQLPEEDSGNQMSETLDKSVSLPQIPQLGKDSELKQLTSKGHSIAHSQKEEKIQVIIRARPLEKRTVSAWAIDEGNGCVTLRDDVRLRHAKHFYGEVQQRQSRDHRGVVSYAFDKVYNDTSDTSGVYNQSVRSIVRSALEGINGTIFAYGQTGSGKTHTILGTPNNPGVLMLAINDIFSQISSPSSAYEHTLKVGMLEIYNEELRDLLAPPQNRWHAGERLQIKEDPVLGVKVNGLQEEVVKDKQRMKTLISKGLHRRQTGATKLNLESSRSHTIFRMVIESRHKGESGKKSKGFLRVSTLNFVDLAGSERLAKSGNVGIRAQESTQINLSLMQLGNVISKLALGRPGDFIPYRNSNLTRILQPSLGGNARTVIVATMSHASLHAEETSHTLRFAARAKTVTNRVLVNEVVSDNALVKQYKREIQVLQQELKNKEEKGKEAELVRELEAKVVELEADNVNLSDRLEAMKAKGISDSPPPSPVHLDLPAVAGKKHRGQSVPIEKALLSIARAAGVGRSGGGGREQKPEDILYAVRVMRAERDELRRIVKAKDKFKEEIAIRLNQESMLQAERQDMEESCNKLEDLIGGKGQAEGLADRLRLAVDSIVVMSAELATMERHRKELISLTKEHEKAVLQATAKLEKMKKKEKEVDALTHENVKLKEQLQVALKDRNDFAKKLDIDPATLDDNSDKGRSLPGGAAMNYANTLESHLRKEKEKVKNMELDIQLYRRRIATILGVRESEESGKQNQVIGGAAIVAAREAQEKLAYAEKKVLALEKDRAQLIEQIKRFEGVIPEDFVDGAEDADQLKNRLYALSMEVTTLTKERNQLLAFIQALSAKYELPNVTETIQSMQSRTHPPKDNRHAQMMNSHFPGGGDQYDVSMQGGDPWPAKAKKKKRREWVGPADKQDSLQADIVKLRKRLVEVERARQDAIGRLQAQTRATKMQRQTNEKLVVQANEATAELQHLKSQLQEMVGMLNYERRTAKMLQQRLKQVEIENEDLRLLVG</sequence>
<evidence type="ECO:0000256" key="2">
    <source>
        <dbReference type="ARBA" id="ARBA00022840"/>
    </source>
</evidence>
<dbReference type="InterPro" id="IPR036020">
    <property type="entry name" value="WW_dom_sf"/>
</dbReference>
<dbReference type="OrthoDB" id="10632850at2759"/>
<dbReference type="InterPro" id="IPR001202">
    <property type="entry name" value="WW_dom"/>
</dbReference>
<evidence type="ECO:0000256" key="6">
    <source>
        <dbReference type="SAM" id="Coils"/>
    </source>
</evidence>
<dbReference type="Gene3D" id="3.40.850.10">
    <property type="entry name" value="Kinesin motor domain"/>
    <property type="match status" value="1"/>
</dbReference>
<dbReference type="PROSITE" id="PS50020">
    <property type="entry name" value="WW_DOMAIN_2"/>
    <property type="match status" value="1"/>
</dbReference>
<feature type="binding site" evidence="5">
    <location>
        <begin position="446"/>
        <end position="453"/>
    </location>
    <ligand>
        <name>ATP</name>
        <dbReference type="ChEBI" id="CHEBI:30616"/>
    </ligand>
</feature>
<dbReference type="PRINTS" id="PR00380">
    <property type="entry name" value="KINESINHEAVY"/>
</dbReference>
<feature type="region of interest" description="Disordered" evidence="7">
    <location>
        <begin position="172"/>
        <end position="217"/>
    </location>
</feature>
<dbReference type="Gene3D" id="3.30.1470.10">
    <property type="entry name" value="Photosystem I PsaD, reaction center subunit II"/>
    <property type="match status" value="1"/>
</dbReference>
<keyword evidence="1 5" id="KW-0547">Nucleotide-binding</keyword>
<dbReference type="GO" id="GO:0003777">
    <property type="term" value="F:microtubule motor activity"/>
    <property type="evidence" value="ECO:0007669"/>
    <property type="project" value="InterPro"/>
</dbReference>
<dbReference type="Proteomes" id="UP000316726">
    <property type="component" value="Chromosome 3"/>
</dbReference>
<dbReference type="Pfam" id="PF00397">
    <property type="entry name" value="WW"/>
    <property type="match status" value="1"/>
</dbReference>
<evidence type="ECO:0000313" key="10">
    <source>
        <dbReference type="EMBL" id="QDZ19973.1"/>
    </source>
</evidence>
<dbReference type="InterPro" id="IPR036961">
    <property type="entry name" value="Kinesin_motor_dom_sf"/>
</dbReference>
<comment type="similarity">
    <text evidence="5">Belongs to the TRAFAC class myosin-kinesin ATPase superfamily. Kinesin family.</text>
</comment>
<dbReference type="SMART" id="SM00456">
    <property type="entry name" value="WW"/>
    <property type="match status" value="2"/>
</dbReference>
<proteinExistence type="inferred from homology"/>
<dbReference type="GO" id="GO:0005874">
    <property type="term" value="C:microtubule"/>
    <property type="evidence" value="ECO:0007669"/>
    <property type="project" value="TreeGrafter"/>
</dbReference>
<feature type="coiled-coil region" evidence="6">
    <location>
        <begin position="1055"/>
        <end position="1121"/>
    </location>
</feature>
<dbReference type="GO" id="GO:0000278">
    <property type="term" value="P:mitotic cell cycle"/>
    <property type="evidence" value="ECO:0007669"/>
    <property type="project" value="TreeGrafter"/>
</dbReference>
<dbReference type="GO" id="GO:0007018">
    <property type="term" value="P:microtubule-based movement"/>
    <property type="evidence" value="ECO:0007669"/>
    <property type="project" value="InterPro"/>
</dbReference>
<feature type="domain" description="Kinesin motor" evidence="9">
    <location>
        <begin position="348"/>
        <end position="697"/>
    </location>
</feature>
<evidence type="ECO:0000313" key="11">
    <source>
        <dbReference type="Proteomes" id="UP000316726"/>
    </source>
</evidence>
<dbReference type="GO" id="GO:0008017">
    <property type="term" value="F:microtubule binding"/>
    <property type="evidence" value="ECO:0007669"/>
    <property type="project" value="InterPro"/>
</dbReference>
<dbReference type="STRING" id="1764295.A0A5B8MHP7"/>
<dbReference type="GO" id="GO:0005524">
    <property type="term" value="F:ATP binding"/>
    <property type="evidence" value="ECO:0007669"/>
    <property type="project" value="UniProtKB-UniRule"/>
</dbReference>
<keyword evidence="3 6" id="KW-0175">Coiled coil</keyword>
<dbReference type="PROSITE" id="PS00411">
    <property type="entry name" value="KINESIN_MOTOR_1"/>
    <property type="match status" value="1"/>
</dbReference>
<feature type="coiled-coil region" evidence="6">
    <location>
        <begin position="911"/>
        <end position="966"/>
    </location>
</feature>
<evidence type="ECO:0000259" key="9">
    <source>
        <dbReference type="PROSITE" id="PS50067"/>
    </source>
</evidence>
<dbReference type="PANTHER" id="PTHR47968">
    <property type="entry name" value="CENTROMERE PROTEIN E"/>
    <property type="match status" value="1"/>
</dbReference>
<dbReference type="Gene3D" id="2.20.70.10">
    <property type="match status" value="1"/>
</dbReference>
<dbReference type="SUPFAM" id="SSF51045">
    <property type="entry name" value="WW domain"/>
    <property type="match status" value="1"/>
</dbReference>
<dbReference type="PANTHER" id="PTHR47968:SF75">
    <property type="entry name" value="CENTROMERE-ASSOCIATED PROTEIN E"/>
    <property type="match status" value="1"/>
</dbReference>
<keyword evidence="11" id="KW-1185">Reference proteome</keyword>
<dbReference type="EMBL" id="CP031036">
    <property type="protein sequence ID" value="QDZ19973.1"/>
    <property type="molecule type" value="Genomic_DNA"/>
</dbReference>
<evidence type="ECO:0000256" key="4">
    <source>
        <dbReference type="ARBA" id="ARBA00023175"/>
    </source>
</evidence>
<evidence type="ECO:0000256" key="1">
    <source>
        <dbReference type="ARBA" id="ARBA00022741"/>
    </source>
</evidence>
<feature type="coiled-coil region" evidence="6">
    <location>
        <begin position="1204"/>
        <end position="1301"/>
    </location>
</feature>
<dbReference type="SMART" id="SM00129">
    <property type="entry name" value="KISc"/>
    <property type="match status" value="1"/>
</dbReference>
<evidence type="ECO:0000259" key="8">
    <source>
        <dbReference type="PROSITE" id="PS50020"/>
    </source>
</evidence>
<dbReference type="SUPFAM" id="SSF52540">
    <property type="entry name" value="P-loop containing nucleoside triphosphate hydrolases"/>
    <property type="match status" value="1"/>
</dbReference>
<dbReference type="InterPro" id="IPR027417">
    <property type="entry name" value="P-loop_NTPase"/>
</dbReference>
<dbReference type="Pfam" id="PF00225">
    <property type="entry name" value="Kinesin"/>
    <property type="match status" value="1"/>
</dbReference>
<reference evidence="10 11" key="1">
    <citation type="submission" date="2018-07" db="EMBL/GenBank/DDBJ databases">
        <title>The complete nuclear genome of the prasinophyte Chloropicon primus (CCMP1205).</title>
        <authorList>
            <person name="Pombert J.-F."/>
            <person name="Otis C."/>
            <person name="Turmel M."/>
            <person name="Lemieux C."/>
        </authorList>
    </citation>
    <scope>NUCLEOTIDE SEQUENCE [LARGE SCALE GENOMIC DNA]</scope>
    <source>
        <strain evidence="10 11">CCMP1205</strain>
    </source>
</reference>
<feature type="coiled-coil region" evidence="6">
    <location>
        <begin position="706"/>
        <end position="767"/>
    </location>
</feature>
<feature type="region of interest" description="Disordered" evidence="7">
    <location>
        <begin position="299"/>
        <end position="321"/>
    </location>
</feature>
<dbReference type="InterPro" id="IPR019821">
    <property type="entry name" value="Kinesin_motor_CS"/>
</dbReference>
<keyword evidence="2 5" id="KW-0067">ATP-binding</keyword>
<feature type="domain" description="WW" evidence="8">
    <location>
        <begin position="37"/>
        <end position="71"/>
    </location>
</feature>
<organism evidence="10 11">
    <name type="scientific">Chloropicon primus</name>
    <dbReference type="NCBI Taxonomy" id="1764295"/>
    <lineage>
        <taxon>Eukaryota</taxon>
        <taxon>Viridiplantae</taxon>
        <taxon>Chlorophyta</taxon>
        <taxon>Chloropicophyceae</taxon>
        <taxon>Chloropicales</taxon>
        <taxon>Chloropicaceae</taxon>
        <taxon>Chloropicon</taxon>
    </lineage>
</organism>
<protein>
    <submittedName>
        <fullName evidence="10">Kinesin-like protein</fullName>
    </submittedName>
</protein>
<dbReference type="PROSITE" id="PS50067">
    <property type="entry name" value="KINESIN_MOTOR_2"/>
    <property type="match status" value="1"/>
</dbReference>
<name>A0A5B8MHP7_9CHLO</name>
<dbReference type="InterPro" id="IPR001752">
    <property type="entry name" value="Kinesin_motor_dom"/>
</dbReference>
<evidence type="ECO:0000256" key="3">
    <source>
        <dbReference type="ARBA" id="ARBA00023054"/>
    </source>
</evidence>
<accession>A0A5B8MHP7</accession>
<feature type="coiled-coil region" evidence="6">
    <location>
        <begin position="832"/>
        <end position="880"/>
    </location>
</feature>
<evidence type="ECO:0000256" key="5">
    <source>
        <dbReference type="PROSITE-ProRule" id="PRU00283"/>
    </source>
</evidence>
<evidence type="ECO:0000256" key="7">
    <source>
        <dbReference type="SAM" id="MobiDB-lite"/>
    </source>
</evidence>